<dbReference type="GO" id="GO:0006203">
    <property type="term" value="P:dGTP catabolic process"/>
    <property type="evidence" value="ECO:0007669"/>
    <property type="project" value="TreeGrafter"/>
</dbReference>
<evidence type="ECO:0000256" key="1">
    <source>
        <dbReference type="ARBA" id="ARBA00005776"/>
    </source>
</evidence>
<organism evidence="3 4">
    <name type="scientific">Magallana gigas</name>
    <name type="common">Pacific oyster</name>
    <name type="synonym">Crassostrea gigas</name>
    <dbReference type="NCBI Taxonomy" id="29159"/>
    <lineage>
        <taxon>Eukaryota</taxon>
        <taxon>Metazoa</taxon>
        <taxon>Spiralia</taxon>
        <taxon>Lophotrochozoa</taxon>
        <taxon>Mollusca</taxon>
        <taxon>Bivalvia</taxon>
        <taxon>Autobranchia</taxon>
        <taxon>Pteriomorphia</taxon>
        <taxon>Ostreida</taxon>
        <taxon>Ostreoidea</taxon>
        <taxon>Ostreidae</taxon>
        <taxon>Magallana</taxon>
    </lineage>
</organism>
<reference evidence="3" key="1">
    <citation type="submission" date="2022-08" db="UniProtKB">
        <authorList>
            <consortium name="EnsemblMetazoa"/>
        </authorList>
    </citation>
    <scope>IDENTIFICATION</scope>
    <source>
        <strain evidence="3">05x7-T-G4-1.051#20</strain>
    </source>
</reference>
<feature type="domain" description="HD" evidence="2">
    <location>
        <begin position="32"/>
        <end position="169"/>
    </location>
</feature>
<dbReference type="CDD" id="cd00077">
    <property type="entry name" value="HDc"/>
    <property type="match status" value="1"/>
</dbReference>
<name>A0A8W8MPE1_MAGGI</name>
<dbReference type="InterPro" id="IPR050135">
    <property type="entry name" value="dGTPase-like"/>
</dbReference>
<comment type="similarity">
    <text evidence="1">Belongs to the SAMHD1 family.</text>
</comment>
<dbReference type="Proteomes" id="UP000005408">
    <property type="component" value="Unassembled WGS sequence"/>
</dbReference>
<dbReference type="EnsemblMetazoa" id="G34521.1">
    <property type="protein sequence ID" value="G34521.1:cds"/>
    <property type="gene ID" value="G34521"/>
</dbReference>
<evidence type="ECO:0000313" key="4">
    <source>
        <dbReference type="Proteomes" id="UP000005408"/>
    </source>
</evidence>
<dbReference type="OrthoDB" id="9991235at2759"/>
<dbReference type="Pfam" id="PF01966">
    <property type="entry name" value="HD"/>
    <property type="match status" value="1"/>
</dbReference>
<dbReference type="PANTHER" id="PTHR11373">
    <property type="entry name" value="DEOXYNUCLEOSIDE TRIPHOSPHATE TRIPHOSPHOHYDROLASE"/>
    <property type="match status" value="1"/>
</dbReference>
<dbReference type="GO" id="GO:0005634">
    <property type="term" value="C:nucleus"/>
    <property type="evidence" value="ECO:0007669"/>
    <property type="project" value="TreeGrafter"/>
</dbReference>
<evidence type="ECO:0000259" key="2">
    <source>
        <dbReference type="PROSITE" id="PS51831"/>
    </source>
</evidence>
<dbReference type="Gene3D" id="3.30.70.2760">
    <property type="match status" value="1"/>
</dbReference>
<dbReference type="GO" id="GO:0008832">
    <property type="term" value="F:dGTPase activity"/>
    <property type="evidence" value="ECO:0007669"/>
    <property type="project" value="TreeGrafter"/>
</dbReference>
<dbReference type="PANTHER" id="PTHR11373:SF4">
    <property type="entry name" value="DEOXYNUCLEOSIDE TRIPHOSPHATE TRIPHOSPHOHYDROLASE SAMHD1"/>
    <property type="match status" value="1"/>
</dbReference>
<dbReference type="Gene3D" id="1.10.3210.10">
    <property type="entry name" value="Hypothetical protein af1432"/>
    <property type="match status" value="1"/>
</dbReference>
<accession>A0A8W8MPE1</accession>
<dbReference type="AlphaFoldDB" id="A0A8W8MPE1"/>
<dbReference type="OMA" id="RIYCREL"/>
<keyword evidence="4" id="KW-1185">Reference proteome</keyword>
<dbReference type="SMART" id="SM00471">
    <property type="entry name" value="HDc"/>
    <property type="match status" value="1"/>
</dbReference>
<protein>
    <recommendedName>
        <fullName evidence="2">HD domain-containing protein</fullName>
    </recommendedName>
</protein>
<dbReference type="InterPro" id="IPR003607">
    <property type="entry name" value="HD/PDEase_dom"/>
</dbReference>
<dbReference type="PROSITE" id="PS51831">
    <property type="entry name" value="HD"/>
    <property type="match status" value="1"/>
</dbReference>
<proteinExistence type="inferred from homology"/>
<sequence length="455" mass="53500">MKIIDTPQFQRLRNIKQLGGCSFVYPGACHNRFEHSIGTAYLARMMGEELQRKHTENTISNEEILCLEVAGLCHDLGHGPFSHLFDQQFREKCNETWKHEDLSKKMLDKIFETLEDSGVNDDERKIIVQKEFIKALITPPEDQEIEKPFLYEIIANEENKIDVDKWDYFSRDCHMLGLHHNFQCQRSIKLARVVDNHISFPKSEYFNLFDMFYTRFTLHRRAYQHPVVKAVEMMIGDAFFKAEKKLMFPPDKPSEDQKCLSKSVECMDAYLWVTDDVLHQIRRLKPEGPNGDSDLEDAQKIIKRIYCRELYTLIGEKSVKWSTGSELKPKGTLKENTAERISADENERKQFEIEEVVFNYGAGRANPMEKVKFHSKKFDETSRRTQYRSIDTSDKKSDMMPTTFEQIYLRLYWKGSEKNATNQASKKKLQKIFSDIHCFDYTAKNEHFRGELINM</sequence>
<dbReference type="SUPFAM" id="SSF109604">
    <property type="entry name" value="HD-domain/PDEase-like"/>
    <property type="match status" value="1"/>
</dbReference>
<dbReference type="InterPro" id="IPR006674">
    <property type="entry name" value="HD_domain"/>
</dbReference>
<evidence type="ECO:0000313" key="3">
    <source>
        <dbReference type="EnsemblMetazoa" id="G34521.1:cds"/>
    </source>
</evidence>